<organism evidence="2 3">
    <name type="scientific">Trypanosoma congolense (strain IL3000)</name>
    <dbReference type="NCBI Taxonomy" id="1068625"/>
    <lineage>
        <taxon>Eukaryota</taxon>
        <taxon>Discoba</taxon>
        <taxon>Euglenozoa</taxon>
        <taxon>Kinetoplastea</taxon>
        <taxon>Metakinetoplastina</taxon>
        <taxon>Trypanosomatida</taxon>
        <taxon>Trypanosomatidae</taxon>
        <taxon>Trypanosoma</taxon>
        <taxon>Nannomonas</taxon>
    </lineage>
</organism>
<name>F9W467_TRYCI</name>
<dbReference type="VEuPathDB" id="TriTrypDB:TcIL3000_0_28890"/>
<dbReference type="AlphaFoldDB" id="F9W467"/>
<evidence type="ECO:0000256" key="1">
    <source>
        <dbReference type="SAM" id="MobiDB-lite"/>
    </source>
</evidence>
<evidence type="ECO:0000313" key="3">
    <source>
        <dbReference type="Proteomes" id="UP000000702"/>
    </source>
</evidence>
<sequence length="658" mass="73945">MSFRHVCRSIVRPPVSRFFTVSATFPTDVKHRIRDCMVRHVLLAPEPLTVQNLVDLVEETHAAGEASSELSVTSESGGFAHRGKHPTSPQEEQISEEAGAKDDGMGYHVGCLSDLLLSGSLAREAAHLQGENRANNLESLVRLLLAVDPEFRVSRAGFVCYPNLPSLFTASTNMGSDGLLMRKMRSFIRKGEEAAEYRRQGGLSKSNCSSSGSSLVEKEPELCRWSYVMSLCCMLDSFSDAVEGETSRQVGGICETPLTKRKNYGKEESVSQRLVNLWIEKCGVKKLPALICEGSSLQEERHAICCSELREHMEGNDVLRRWCTETREGYINELLSSKSFLGPSAKSLLQQVNAHVAYLFNLIVAVPITLGRLSSLIQWETFPFAAQYRSLLHFTILFTGCPAVLQMERYETRRREAQKQWRSLLWENVHEEWDKQRHAQLSRRFASHSAIEEELEEPAQATKGLLNNTAEPHYDTTLLTSGKRGQYHFWVSSTSGPAVSPKLLDVCRCVFMQPLEDMALLDVTTRSPSEVMDALVSQGTKGVGEAVDTMNDFVVFATTPFVLEHRICRVVRRWWLLEGQHQTQGNADKAVITVERLSRLCLWEHEYGTETASRMMLHYLQSLEFTEETIQLLPPAACPLATEGAGRWRVVVPMTVRK</sequence>
<reference evidence="2 3" key="2">
    <citation type="journal article" date="2012" name="Proc. Natl. Acad. Sci. U.S.A.">
        <title>Antigenic diversity is generated by distinct evolutionary mechanisms in African trypanosome species.</title>
        <authorList>
            <person name="Jackson A.P."/>
            <person name="Berry A."/>
            <person name="Aslett M."/>
            <person name="Allison H.C."/>
            <person name="Burton P."/>
            <person name="Vavrova-Anderson J."/>
            <person name="Brown R."/>
            <person name="Browne H."/>
            <person name="Corton N."/>
            <person name="Hauser H."/>
            <person name="Gamble J."/>
            <person name="Gilderthorp R."/>
            <person name="Marcello L."/>
            <person name="McQuillan J."/>
            <person name="Otto T.D."/>
            <person name="Quail M.A."/>
            <person name="Sanders M.J."/>
            <person name="van Tonder A."/>
            <person name="Ginger M.L."/>
            <person name="Field M.C."/>
            <person name="Barry J.D."/>
            <person name="Hertz-Fowler C."/>
            <person name="Berriman M."/>
        </authorList>
    </citation>
    <scope>NUCLEOTIDE SEQUENCE [LARGE SCALE GENOMIC DNA]</scope>
    <source>
        <strain evidence="2 3">IL3000</strain>
    </source>
</reference>
<comment type="caution">
    <text evidence="2">The sequence shown here is derived from an EMBL/GenBank/DDBJ whole genome shotgun (WGS) entry which is preliminary data.</text>
</comment>
<proteinExistence type="predicted"/>
<keyword evidence="3" id="KW-1185">Reference proteome</keyword>
<reference evidence="3" key="1">
    <citation type="submission" date="2011-07" db="EMBL/GenBank/DDBJ databases">
        <title>Divergent evolution of antigenic variation in African trypanosomes.</title>
        <authorList>
            <person name="Jackson A.P."/>
            <person name="Berry A."/>
            <person name="Allison H.C."/>
            <person name="Burton P."/>
            <person name="Anderson J."/>
            <person name="Aslett M."/>
            <person name="Brown R."/>
            <person name="Corton N."/>
            <person name="Harris D."/>
            <person name="Hauser H."/>
            <person name="Gamble J."/>
            <person name="Gilderthorp R."/>
            <person name="McQuillan J."/>
            <person name="Quail M.A."/>
            <person name="Sanders M."/>
            <person name="Van Tonder A."/>
            <person name="Ginger M.L."/>
            <person name="Donelson J.E."/>
            <person name="Field M.C."/>
            <person name="Barry J.D."/>
            <person name="Berriman M."/>
            <person name="Hertz-Fowler C."/>
        </authorList>
    </citation>
    <scope>NUCLEOTIDE SEQUENCE [LARGE SCALE GENOMIC DNA]</scope>
    <source>
        <strain evidence="3">IL3000</strain>
    </source>
</reference>
<accession>F9W467</accession>
<dbReference type="EMBL" id="CAEQ01000521">
    <property type="protein sequence ID" value="CCD11955.1"/>
    <property type="molecule type" value="Genomic_DNA"/>
</dbReference>
<protein>
    <submittedName>
        <fullName evidence="2">WGS project CAEQ00000000 data, annotated contig 1152</fullName>
    </submittedName>
</protein>
<feature type="region of interest" description="Disordered" evidence="1">
    <location>
        <begin position="65"/>
        <end position="102"/>
    </location>
</feature>
<dbReference type="OMA" id="WWLLEGQ"/>
<dbReference type="Proteomes" id="UP000000702">
    <property type="component" value="Unassembled WGS sequence"/>
</dbReference>
<gene>
    <name evidence="2" type="ORF">TCIL3000_0_28890</name>
</gene>
<evidence type="ECO:0000313" key="2">
    <source>
        <dbReference type="EMBL" id="CCD11955.1"/>
    </source>
</evidence>